<evidence type="ECO:0000256" key="2">
    <source>
        <dbReference type="SAM" id="Phobius"/>
    </source>
</evidence>
<dbReference type="InterPro" id="IPR050373">
    <property type="entry name" value="Fibrinogen_C-term_domain"/>
</dbReference>
<dbReference type="InterPro" id="IPR002181">
    <property type="entry name" value="Fibrinogen_a/b/g_C_dom"/>
</dbReference>
<name>A0A8B7NJP8_HYAAZ</name>
<dbReference type="PANTHER" id="PTHR19143:SF185">
    <property type="entry name" value="ANGIOPOIETIN-RELATED PROTEIN 5"/>
    <property type="match status" value="1"/>
</dbReference>
<keyword evidence="2" id="KW-0472">Membrane</keyword>
<feature type="transmembrane region" description="Helical" evidence="2">
    <location>
        <begin position="6"/>
        <end position="25"/>
    </location>
</feature>
<keyword evidence="2" id="KW-0812">Transmembrane</keyword>
<dbReference type="InterPro" id="IPR014716">
    <property type="entry name" value="Fibrinogen_a/b/g_C_1"/>
</dbReference>
<gene>
    <name evidence="5" type="primary">LOC108670894</name>
</gene>
<organism evidence="4 5">
    <name type="scientific">Hyalella azteca</name>
    <name type="common">Amphipod</name>
    <dbReference type="NCBI Taxonomy" id="294128"/>
    <lineage>
        <taxon>Eukaryota</taxon>
        <taxon>Metazoa</taxon>
        <taxon>Ecdysozoa</taxon>
        <taxon>Arthropoda</taxon>
        <taxon>Crustacea</taxon>
        <taxon>Multicrustacea</taxon>
        <taxon>Malacostraca</taxon>
        <taxon>Eumalacostraca</taxon>
        <taxon>Peracarida</taxon>
        <taxon>Amphipoda</taxon>
        <taxon>Senticaudata</taxon>
        <taxon>Talitrida</taxon>
        <taxon>Talitroidea</taxon>
        <taxon>Hyalellidae</taxon>
        <taxon>Hyalella</taxon>
    </lineage>
</organism>
<sequence>MWKAVHNVSCIVVMTYFMCLLDTFISASPRRRVTVDQETPLEDPVIIYSLEHPNSTLPPWGDVPYVDVNPSVLQSDLKQVKEDLVSRISELKEDGEKLRTSIEDSKGATQTQITSLKTQVFEKMNEMQNEVSRLGLTVMAEDCQDLFELGYNATGVYYLQKFGRQVHCDMEIDSGGWLVIQRRVRVDPQVNFDQSWHTYKKGFGDLESEFWIGNEFLHVLTNQKAYRLAVDMVDFEKGAFAASYSSFRVGNEASFYALDLGEFKGNTTDAFSYHHGRPFTSNDRDNDLYGAGNCASYFSGGWWYENCYDAHLNGVYPEPPDRLNASFITWWALENNTRVPLVLTSVTVRVKPSP</sequence>
<dbReference type="PANTHER" id="PTHR19143">
    <property type="entry name" value="FIBRINOGEN/TENASCIN/ANGIOPOEITIN"/>
    <property type="match status" value="1"/>
</dbReference>
<dbReference type="GO" id="GO:0005615">
    <property type="term" value="C:extracellular space"/>
    <property type="evidence" value="ECO:0007669"/>
    <property type="project" value="TreeGrafter"/>
</dbReference>
<reference evidence="5" key="1">
    <citation type="submission" date="2025-08" db="UniProtKB">
        <authorList>
            <consortium name="RefSeq"/>
        </authorList>
    </citation>
    <scope>IDENTIFICATION</scope>
    <source>
        <tissue evidence="5">Whole organism</tissue>
    </source>
</reference>
<dbReference type="Gene3D" id="3.90.215.10">
    <property type="entry name" value="Gamma Fibrinogen, chain A, domain 1"/>
    <property type="match status" value="1"/>
</dbReference>
<dbReference type="KEGG" id="hazt:108670894"/>
<accession>A0A8B7NJP8</accession>
<dbReference type="GeneID" id="108670894"/>
<dbReference type="AlphaFoldDB" id="A0A8B7NJP8"/>
<evidence type="ECO:0000259" key="3">
    <source>
        <dbReference type="PROSITE" id="PS51406"/>
    </source>
</evidence>
<dbReference type="InterPro" id="IPR020837">
    <property type="entry name" value="Fibrinogen_CS"/>
</dbReference>
<evidence type="ECO:0000313" key="4">
    <source>
        <dbReference type="Proteomes" id="UP000694843"/>
    </source>
</evidence>
<dbReference type="InterPro" id="IPR036056">
    <property type="entry name" value="Fibrinogen-like_C"/>
</dbReference>
<dbReference type="PROSITE" id="PS51406">
    <property type="entry name" value="FIBRINOGEN_C_2"/>
    <property type="match status" value="1"/>
</dbReference>
<dbReference type="CDD" id="cd00087">
    <property type="entry name" value="FReD"/>
    <property type="match status" value="1"/>
</dbReference>
<dbReference type="SMART" id="SM00186">
    <property type="entry name" value="FBG"/>
    <property type="match status" value="1"/>
</dbReference>
<dbReference type="PROSITE" id="PS00514">
    <property type="entry name" value="FIBRINOGEN_C_1"/>
    <property type="match status" value="1"/>
</dbReference>
<proteinExistence type="predicted"/>
<keyword evidence="2" id="KW-1133">Transmembrane helix</keyword>
<dbReference type="SUPFAM" id="SSF56496">
    <property type="entry name" value="Fibrinogen C-terminal domain-like"/>
    <property type="match status" value="1"/>
</dbReference>
<keyword evidence="4" id="KW-1185">Reference proteome</keyword>
<dbReference type="Proteomes" id="UP000694843">
    <property type="component" value="Unplaced"/>
</dbReference>
<keyword evidence="1" id="KW-1015">Disulfide bond</keyword>
<evidence type="ECO:0000256" key="1">
    <source>
        <dbReference type="ARBA" id="ARBA00023157"/>
    </source>
</evidence>
<protein>
    <submittedName>
        <fullName evidence="5">Techylectin-5B</fullName>
    </submittedName>
</protein>
<dbReference type="Pfam" id="PF00147">
    <property type="entry name" value="Fibrinogen_C"/>
    <property type="match status" value="1"/>
</dbReference>
<dbReference type="RefSeq" id="XP_018013872.1">
    <property type="nucleotide sequence ID" value="XM_018158383.2"/>
</dbReference>
<evidence type="ECO:0000313" key="5">
    <source>
        <dbReference type="RefSeq" id="XP_018013872.1"/>
    </source>
</evidence>
<feature type="domain" description="Fibrinogen C-terminal" evidence="3">
    <location>
        <begin position="134"/>
        <end position="354"/>
    </location>
</feature>
<dbReference type="OrthoDB" id="6145874at2759"/>
<dbReference type="OMA" id="HEDWRST"/>